<comment type="caution">
    <text evidence="3">The sequence shown here is derived from an EMBL/GenBank/DDBJ whole genome shotgun (WGS) entry which is preliminary data.</text>
</comment>
<evidence type="ECO:0000259" key="1">
    <source>
        <dbReference type="Pfam" id="PF13550"/>
    </source>
</evidence>
<dbReference type="OrthoDB" id="8445115at2"/>
<keyword evidence="4" id="KW-1185">Reference proteome</keyword>
<name>A0A317FAN6_9PROT</name>
<reference evidence="4" key="1">
    <citation type="submission" date="2018-05" db="EMBL/GenBank/DDBJ databases">
        <authorList>
            <person name="Du Z."/>
            <person name="Wang X."/>
        </authorList>
    </citation>
    <scope>NUCLEOTIDE SEQUENCE [LARGE SCALE GENOMIC DNA]</scope>
    <source>
        <strain evidence="4">CQN31</strain>
    </source>
</reference>
<evidence type="ECO:0000259" key="2">
    <source>
        <dbReference type="Pfam" id="PF23666"/>
    </source>
</evidence>
<evidence type="ECO:0000313" key="3">
    <source>
        <dbReference type="EMBL" id="PWS34548.1"/>
    </source>
</evidence>
<dbReference type="Pfam" id="PF13550">
    <property type="entry name" value="Phage-tail_3"/>
    <property type="match status" value="1"/>
</dbReference>
<dbReference type="Pfam" id="PF23666">
    <property type="entry name" value="Rcc01698_C"/>
    <property type="match status" value="1"/>
</dbReference>
<organism evidence="3 4">
    <name type="scientific">Falsiroseomonas bella</name>
    <dbReference type="NCBI Taxonomy" id="2184016"/>
    <lineage>
        <taxon>Bacteria</taxon>
        <taxon>Pseudomonadati</taxon>
        <taxon>Pseudomonadota</taxon>
        <taxon>Alphaproteobacteria</taxon>
        <taxon>Acetobacterales</taxon>
        <taxon>Roseomonadaceae</taxon>
        <taxon>Falsiroseomonas</taxon>
    </lineage>
</organism>
<evidence type="ECO:0000313" key="4">
    <source>
        <dbReference type="Proteomes" id="UP000245765"/>
    </source>
</evidence>
<dbReference type="InterPro" id="IPR032876">
    <property type="entry name" value="J_dom"/>
</dbReference>
<feature type="domain" description="Tip attachment protein J" evidence="1">
    <location>
        <begin position="667"/>
        <end position="832"/>
    </location>
</feature>
<dbReference type="InterPro" id="IPR056490">
    <property type="entry name" value="Rcc01698_C"/>
</dbReference>
<dbReference type="RefSeq" id="WP_109872999.1">
    <property type="nucleotide sequence ID" value="NZ_QGNA01000006.1"/>
</dbReference>
<protein>
    <submittedName>
        <fullName evidence="3">Uncharacterized protein</fullName>
    </submittedName>
</protein>
<proteinExistence type="predicted"/>
<dbReference type="EMBL" id="QGNA01000006">
    <property type="protein sequence ID" value="PWS34548.1"/>
    <property type="molecule type" value="Genomic_DNA"/>
</dbReference>
<sequence length="1190" mass="125862">MAQLAVAGGGAALGAALGSVVPGVGTLLGAQVGWALGGVAGALLFPQRGQDAQGPRLTDLTVQTSSYGVPIPVATGRAKIAGNVIWKTAIEEVSSTQRQRGKGGGRGPSQTTYAYYLSWAVGLCEWLSPSPNAQLLKIWLDDKLVFDAEAATGVVQVPGLTWRFYPGDEAQLPDPLIASIEGENAPAHRGLATIVFERVPLDRFGNRMPNVTVELAGSATRSFPEQPGQPPAVPLFESSPSDFFMGAGWSNRVAIDYRRGRLYEGRQRAGSAGGGADEMIRVYDLVTMQTIGEHRIDQVLGHFFPEGSTPNASSTTAGILHVGVDGFLYMTGGQSMRVPLWKIDPDTMRGVAYFGPLQGSNPVFDGDDTIALFVPMQIASVAVPQPDGSTRPLVIVQGGQAGAVTIDAATMSYVWGGRDATAPLAIPGRHGIIQTDILDVQLVPGATGTAGADLWYLRGTGWNTEPRIEMIRLRYSPALVITRTDFPPIDVPAEIDAGGDRPLIHHAWWDFSDSTLVITISNAGSSAGPYSRYSTFKYAPGTGVVWKLVDHAPVGRFAGGPGRMERVLGSLWGLGGDLVLQTGTGLATWNQDGADFSNRFWIDEQGAVIGFSGTSDLPTKRFLTRATATDLTLGDVVQQLCVRASLDPGAINVAGLTDSLRGYVLARPMSARDAITPLASAFQFDAVEQDDVLVFRKRAGSVVASVPYAELVQERADAFALGEQRAQDAELPRELTVRYLDVDRAGEPNAQSWRRPVSPTPTVAATASSTLDLPIPLTGAEAKAIARRLITATWRERTRLSFAVGPRHARLVPTDPITLGLADGATLRCRVLSTQLGANWTTRIEAVTEDAAAYALTAPADGGSGWVPPTLPLPYAVRLLLPDLPLLLDADDLGGAGLREYALIGGYRGQAFRGATLFRSADLLAWEEIGAVTRSATWGVVTAMPPAPRSPWTWDDSGALEVQLESGALDSATALEVLNGENTAALIGPNASAEVVQFRDAADLGGGRYRLTALLRGRRGTEDQVAARGIGDAFVLLDEALRFQAASSEIAATRHHRAPSIYETVETAAATVTKAVRGRAERPYAPAHLAGSRDEDGNLTITWVRRARVGGGWADGTGDVPLSEAAEAYEVEILDGSTVVRTIAGLSASTATYTAAEQTADFGAPQASITVRVHQLSAIVGRGIAARATL</sequence>
<accession>A0A317FAN6</accession>
<dbReference type="Proteomes" id="UP000245765">
    <property type="component" value="Unassembled WGS sequence"/>
</dbReference>
<gene>
    <name evidence="3" type="ORF">DFH01_23685</name>
</gene>
<dbReference type="AlphaFoldDB" id="A0A317FAN6"/>
<feature type="domain" description="Rcc01698-like C-terminal" evidence="2">
    <location>
        <begin position="936"/>
        <end position="1035"/>
    </location>
</feature>